<reference evidence="3" key="1">
    <citation type="submission" date="2018-06" db="EMBL/GenBank/DDBJ databases">
        <authorList>
            <consortium name="Pathogen Informatics"/>
        </authorList>
    </citation>
    <scope>NUCLEOTIDE SEQUENCE [LARGE SCALE GENOMIC DNA]</scope>
    <source>
        <strain evidence="3">NCTC10115</strain>
    </source>
</reference>
<dbReference type="InterPro" id="IPR008692">
    <property type="entry name" value="Hemogglutn_Mycoplasma"/>
</dbReference>
<evidence type="ECO:0000259" key="1">
    <source>
        <dbReference type="Pfam" id="PF05692"/>
    </source>
</evidence>
<protein>
    <submittedName>
        <fullName evidence="2">Mycoplasma haemagglutinin</fullName>
    </submittedName>
</protein>
<gene>
    <name evidence="2" type="ORF">NCTC10115_00459</name>
</gene>
<dbReference type="EMBL" id="LS991952">
    <property type="protein sequence ID" value="SYV94147.1"/>
    <property type="molecule type" value="Genomic_DNA"/>
</dbReference>
<accession>A0A3B0PDV9</accession>
<organism evidence="2 3">
    <name type="scientific">Mycoplasmoides gallisepticum</name>
    <name type="common">Mycoplasma gallisepticum</name>
    <dbReference type="NCBI Taxonomy" id="2096"/>
    <lineage>
        <taxon>Bacteria</taxon>
        <taxon>Bacillati</taxon>
        <taxon>Mycoplasmatota</taxon>
        <taxon>Mycoplasmoidales</taxon>
        <taxon>Mycoplasmoidaceae</taxon>
        <taxon>Mycoplasmoides</taxon>
    </lineage>
</organism>
<dbReference type="Proteomes" id="UP000260136">
    <property type="component" value="Chromosome"/>
</dbReference>
<feature type="domain" description="Haemagglutinin Mycoplasma" evidence="1">
    <location>
        <begin position="3"/>
        <end position="95"/>
    </location>
</feature>
<dbReference type="AlphaFoldDB" id="A0A3B0PDV9"/>
<evidence type="ECO:0000313" key="2">
    <source>
        <dbReference type="EMBL" id="SYV94147.1"/>
    </source>
</evidence>
<proteinExistence type="predicted"/>
<sequence length="95" mass="10308">MTSPAEMQSAPTVDDIKIAKVALSNLNFNSNTIEFSVPTGKVAPMIGNMYLTSSNSEVNKNKIYDDIFGNTFNNENNPTAITVDLLKGYSLAASW</sequence>
<evidence type="ECO:0000313" key="3">
    <source>
        <dbReference type="Proteomes" id="UP000260136"/>
    </source>
</evidence>
<name>A0A3B0PDV9_MYCGL</name>
<feature type="non-terminal residue" evidence="2">
    <location>
        <position position="95"/>
    </location>
</feature>
<dbReference type="Pfam" id="PF05692">
    <property type="entry name" value="Myco_haema"/>
    <property type="match status" value="1"/>
</dbReference>